<protein>
    <submittedName>
        <fullName evidence="13">SDR family NAD(P)-dependent oxidoreductase</fullName>
    </submittedName>
</protein>
<proteinExistence type="predicted"/>
<dbReference type="InterPro" id="IPR014030">
    <property type="entry name" value="Ketoacyl_synth_N"/>
</dbReference>
<dbReference type="Gene3D" id="3.40.50.720">
    <property type="entry name" value="NAD(P)-binding Rossmann-like Domain"/>
    <property type="match status" value="2"/>
</dbReference>
<dbReference type="PROSITE" id="PS52019">
    <property type="entry name" value="PKS_MFAS_DH"/>
    <property type="match status" value="2"/>
</dbReference>
<feature type="active site" description="Proton acceptor; for dehydratase activity" evidence="8">
    <location>
        <position position="97"/>
    </location>
</feature>
<dbReference type="InterPro" id="IPR013968">
    <property type="entry name" value="PKS_KR"/>
</dbReference>
<dbReference type="Gene3D" id="3.40.47.10">
    <property type="match status" value="1"/>
</dbReference>
<evidence type="ECO:0000256" key="6">
    <source>
        <dbReference type="ARBA" id="ARBA00023268"/>
    </source>
</evidence>
<dbReference type="PANTHER" id="PTHR43775:SF51">
    <property type="entry name" value="INACTIVE PHENOLPHTHIOCEROL SYNTHESIS POLYKETIDE SYNTHASE TYPE I PKS1-RELATED"/>
    <property type="match status" value="1"/>
</dbReference>
<dbReference type="SUPFAM" id="SSF53901">
    <property type="entry name" value="Thiolase-like"/>
    <property type="match status" value="1"/>
</dbReference>
<dbReference type="PROSITE" id="PS50075">
    <property type="entry name" value="CARRIER"/>
    <property type="match status" value="2"/>
</dbReference>
<dbReference type="Pfam" id="PF22953">
    <property type="entry name" value="SpnB_Rossmann"/>
    <property type="match status" value="2"/>
</dbReference>
<feature type="active site" description="Proton donor; for dehydratase activity" evidence="8">
    <location>
        <position position="1993"/>
    </location>
</feature>
<dbReference type="PROSITE" id="PS52004">
    <property type="entry name" value="KS3_2"/>
    <property type="match status" value="1"/>
</dbReference>
<evidence type="ECO:0000256" key="7">
    <source>
        <dbReference type="ARBA" id="ARBA00023315"/>
    </source>
</evidence>
<dbReference type="SMART" id="SM00823">
    <property type="entry name" value="PKS_PP"/>
    <property type="match status" value="2"/>
</dbReference>
<comment type="pathway">
    <text evidence="1">Antibiotic biosynthesis.</text>
</comment>
<evidence type="ECO:0000256" key="5">
    <source>
        <dbReference type="ARBA" id="ARBA00023194"/>
    </source>
</evidence>
<dbReference type="SUPFAM" id="SSF51735">
    <property type="entry name" value="NAD(P)-binding Rossmann-fold domains"/>
    <property type="match status" value="4"/>
</dbReference>
<dbReference type="SMART" id="SM01294">
    <property type="entry name" value="PKS_PP_betabranch"/>
    <property type="match status" value="2"/>
</dbReference>
<comment type="caution">
    <text evidence="13">The sequence shown here is derived from an EMBL/GenBank/DDBJ whole genome shotgun (WGS) entry which is preliminary data.</text>
</comment>
<feature type="domain" description="PKS/mFAS DH" evidence="12">
    <location>
        <begin position="65"/>
        <end position="345"/>
    </location>
</feature>
<dbReference type="SMART" id="SM00826">
    <property type="entry name" value="PKS_DH"/>
    <property type="match status" value="2"/>
</dbReference>
<feature type="domain" description="PKS/mFAS DH" evidence="12">
    <location>
        <begin position="1796"/>
        <end position="2074"/>
    </location>
</feature>
<dbReference type="InterPro" id="IPR020841">
    <property type="entry name" value="PKS_Beta-ketoAc_synthase_dom"/>
</dbReference>
<dbReference type="CDD" id="cd08956">
    <property type="entry name" value="KR_3_FAS_SDR_x"/>
    <property type="match status" value="2"/>
</dbReference>
<dbReference type="Gene3D" id="3.30.70.3290">
    <property type="match status" value="2"/>
</dbReference>
<keyword evidence="7" id="KW-0012">Acyltransferase</keyword>
<dbReference type="InterPro" id="IPR049900">
    <property type="entry name" value="PKS_mFAS_DH"/>
</dbReference>
<feature type="domain" description="Ketosynthase family 3 (KS3)" evidence="11">
    <location>
        <begin position="896"/>
        <end position="1322"/>
    </location>
</feature>
<feature type="domain" description="Carrier" evidence="10">
    <location>
        <begin position="2567"/>
        <end position="2642"/>
    </location>
</feature>
<dbReference type="Pfam" id="PF08659">
    <property type="entry name" value="KR"/>
    <property type="match status" value="2"/>
</dbReference>
<feature type="domain" description="Carrier" evidence="10">
    <location>
        <begin position="803"/>
        <end position="878"/>
    </location>
</feature>
<dbReference type="InterPro" id="IPR016039">
    <property type="entry name" value="Thiolase-like"/>
</dbReference>
<dbReference type="InterPro" id="IPR049552">
    <property type="entry name" value="PKS_DH_N"/>
</dbReference>
<dbReference type="InterPro" id="IPR055123">
    <property type="entry name" value="SpnB-like_Rossmann"/>
</dbReference>
<feature type="region of interest" description="Disordered" evidence="9">
    <location>
        <begin position="159"/>
        <end position="196"/>
    </location>
</feature>
<dbReference type="InterPro" id="IPR020806">
    <property type="entry name" value="PKS_PP-bd"/>
</dbReference>
<dbReference type="InterPro" id="IPR006162">
    <property type="entry name" value="Ppantetheine_attach_site"/>
</dbReference>
<evidence type="ECO:0000256" key="8">
    <source>
        <dbReference type="PROSITE-ProRule" id="PRU01363"/>
    </source>
</evidence>
<dbReference type="SUPFAM" id="SSF52151">
    <property type="entry name" value="FabD/lysophospholipase-like"/>
    <property type="match status" value="1"/>
</dbReference>
<dbReference type="Pfam" id="PF21089">
    <property type="entry name" value="PKS_DH_N"/>
    <property type="match status" value="2"/>
</dbReference>
<dbReference type="InterPro" id="IPR020807">
    <property type="entry name" value="PKS_DH"/>
</dbReference>
<dbReference type="SUPFAM" id="SSF55048">
    <property type="entry name" value="Probable ACP-binding domain of malonyl-CoA ACP transacylase"/>
    <property type="match status" value="1"/>
</dbReference>
<dbReference type="InterPro" id="IPR016035">
    <property type="entry name" value="Acyl_Trfase/lysoPLipase"/>
</dbReference>
<sequence length="2719" mass="281933">EVPETVTALARAAVRGVGVDWAAYYDGSGARHVDLPTYAFQREHFWLVPEARTDARSLGVDPAGHPLLATSVELADREELVFTSRLSLSSHPWLADHSISGTVLVPATAFLELAVAAGDQAGAGRLAELTLEAPLVLPEGRAVRVQVVVAAPDASGLRPFSVHSRPDSGDDEPQPWTRHASGALDPAPASAPVAELPQQWPPAEAVADPLDGVYERLAGLGYEYGPAFQGLRGVWRAEGRTYAEVALPAELHEEAARFGIHPALLDAVLHPVVLAVADGGRPEEIRLPFAWSGGVLLASGASALRVVITEAGPDAVRLDLFDSTGAPVAVVESLTLRPVAKDRIAPRAQGPGDALFHVDWPAVAAADGSGLRIAELGGRGADGLPEVPESDALLVRIDGGDDLDAAHLNVRQALTVTQRWLADERFEGSRLVFVTSGAVGVLPGDEVPGLAGAPVWGLVRSVQSEHPGRVVLVDTDGGPGAEDLLAAAVATGEPQIAVRGGELRVPRLTRDALGEPVGAPGFDPEGTVLVTGGTGGLGALFARHLVSEYGVRRLLLTSRRGPEAPGADALTAELSGLGAEVTVAACDVSDRQSLERVLAGQSLTGVVHTAGILDDATVHSLTAEQLTAVLRPKADAARYLHELTEGQPLKAFVLFSSVSGITGTAGQANYAAANTYLDALAAHRRARGLAATSLAWGLWDGTHGMGAGLGEADLARWTRAGVAPLDPDTGLALFDTALAGGAALAVPARLDLARLRAAAELPAAPLRGLVRSRRSAARTAQAAGDGGSWAGQIAALPEDEQLGAVLELVRGVVAGVLGHAGADRIDPERAFKDIGFDSLAGVELRNRLTAATGLRLPATLVFDHPSPAALATYLHGKAAGAQPAAAPAPVRRGAVDEPIAIVGMACRFPGGVDSPEGLWRLVSEGTDAISEFPVNRGWDLDALYDPDPEKTGTSYTRHGGFLHEADQFDPAFFGMSPREATATDPQQRLLLETAWETFESAGIDPALVRGSRTGVFTGAMYDDYASRLAKSPEEFEGFLLAGNLSSVVSGRLSYTYGLEGPAVTVDTACSSSLVALHLAANALRQGECDLALAGGVTVMSGPNTFVEFSRQRGLSTDGRCRSFSAEAGGTGWAEGVGLLLVEKLSDARRNGHRVLAVVRGTAVNQDGASNGLTAPNGPSQERVIREALAAAGLRPDEVDAVEAHGTGTSLGDPIEAQALLETYGQDRPDDRPLYLGSLKSNIGHAQAAAGVGGVIKMIEAMRHRTLPRTLHAENPSPHIDWDTGAVELLTEERPWPETGRPARAGVSSFGISGTNAHVVLEQPPAEPAVPGTELTDEDGGVLPLLLSAKDEVALREQARRLHEHLAGRPGLRPVDAGFSLATTRARLEQRAAVVGAGRTELLDGLRALADGGQAPGVVRAGGGRRGRTAFLFTGQGSQRLGMGQELYETHEVFARALDEACGYLDRELPYPLKDVLFARPDSADAALIGQTVFTQAALFAVETALFRLARHHGLTPDFLLGHSIGEVAAAHAAGVLDLADACTLVAERGRLMQAAREGGAMVALQAGEEEVRAHLAQYDPRAVAVAGVNGPRATVVSGDGELVDTVAAHWREQGRKTKRLPVSHAFHSPHMEEVLEEFRAVAAALTYHEPRIPVVSNVTGELASAAQLASPDYWATHIREAVRFYDGIRWLEAQDVTEFIELGPDGVLTAMAQDCLTEDAGLLVPVLRSGRPEPVSFAGAVAQAQLRGADTDLAALFPGARRADLPTYAFQHGRYWLEGPATAGDAEGFGLVSAGHPLLGAAVRTADRDAYLLTGRISRRSHAWLADHAVHGMVLVPATGLLEVVLAAGEQVGCDHVVDLTLSAPLVLPEQGAVQLQVVVGEPDAAGGRPVTVYARPDGDGTDEPWTAHAEGLLVDDAAPAAGLTAWPPPGAREVDLDGAYERLAAIGYGYGPAFRNLRRVWQGEGELFAEVAVGEELRASAGKFGLHPALLDAALHPLLPGVAEEGGTSWLPFAWSGVSLTATGATALRVRLALTSPGDGSLQAELTVADGTGAPVAAAESLLLRPLSKEALREAGAAAARDGLLRVGWTELPATAAGSGDTAGWAVLGDGSVDLGVDTAYDSPGALGAELDAGRAAPPVVLLPALGGSADTAPLPERARGAVQRILESVQGWLADERVAGSRLVVVTRGAVAVGAEDVSDLAHSGVWGLIRSAQTENPDRLTLVDLDPADTAVAPAGALPAAVASGEAQVAVRGSALSVPRLARTTPESGADGPRWDAGTVLVTGATGTLGAVLARHLVTEHGARRLLLLSRRGPDAPGAAELRAELTGLGAEVDVAACDVTDRRSLAGVLDAIPAEHPLTAVVHTAGVLQDTTVGQLTAGQLEQVLRPKVDAAWHLHELTRDRELSAFVLYSSVAGLVGTAGQANYAAGNTFLDALAAHRRAQGLPGTSLAWGLWGESSTISGGLDETDLRRLAQLGLLPLATQDAMSLFDAAPATGEAVLAVSRLDAAALRARGAGLPPVLRALAPAARRGKAAASSAAAGTAAGDEPLAQRLAGLAESERERFLTELVRAQVAAVLGHGDAGGIAPDRAFQELGFDSLTAVELRNQLNRATGLRLPTTLVFDHPSPQALAAYVLGELAIDETSTSAADPVLTSLNGLETAIGSASDDDARERITARLRELLAAAESAGAAGTADDSDLDAASDEELFALLDEGE</sequence>
<evidence type="ECO:0000259" key="10">
    <source>
        <dbReference type="PROSITE" id="PS50075"/>
    </source>
</evidence>
<feature type="region of interest" description="N-terminal hotdog fold" evidence="8">
    <location>
        <begin position="1796"/>
        <end position="1921"/>
    </location>
</feature>
<dbReference type="InterPro" id="IPR014043">
    <property type="entry name" value="Acyl_transferase_dom"/>
</dbReference>
<keyword evidence="14" id="KW-1185">Reference proteome</keyword>
<keyword evidence="2" id="KW-0596">Phosphopantetheine</keyword>
<dbReference type="Gene3D" id="3.10.129.110">
    <property type="entry name" value="Polyketide synthase dehydratase"/>
    <property type="match status" value="2"/>
</dbReference>
<dbReference type="InterPro" id="IPR001227">
    <property type="entry name" value="Ac_transferase_dom_sf"/>
</dbReference>
<dbReference type="InterPro" id="IPR014031">
    <property type="entry name" value="Ketoacyl_synth_C"/>
</dbReference>
<feature type="region of interest" description="C-terminal hotdog fold" evidence="8">
    <location>
        <begin position="205"/>
        <end position="345"/>
    </location>
</feature>
<dbReference type="PROSITE" id="PS00606">
    <property type="entry name" value="KS3_1"/>
    <property type="match status" value="1"/>
</dbReference>
<dbReference type="InterPro" id="IPR042104">
    <property type="entry name" value="PKS_dehydratase_sf"/>
</dbReference>
<evidence type="ECO:0000256" key="3">
    <source>
        <dbReference type="ARBA" id="ARBA00022553"/>
    </source>
</evidence>
<dbReference type="InterPro" id="IPR009081">
    <property type="entry name" value="PP-bd_ACP"/>
</dbReference>
<evidence type="ECO:0000259" key="12">
    <source>
        <dbReference type="PROSITE" id="PS52019"/>
    </source>
</evidence>
<evidence type="ECO:0000313" key="13">
    <source>
        <dbReference type="EMBL" id="MFC7310642.1"/>
    </source>
</evidence>
<dbReference type="Proteomes" id="UP001596523">
    <property type="component" value="Unassembled WGS sequence"/>
</dbReference>
<dbReference type="PANTHER" id="PTHR43775">
    <property type="entry name" value="FATTY ACID SYNTHASE"/>
    <property type="match status" value="1"/>
</dbReference>
<feature type="non-terminal residue" evidence="13">
    <location>
        <position position="1"/>
    </location>
</feature>
<dbReference type="SMART" id="SM00825">
    <property type="entry name" value="PKS_KS"/>
    <property type="match status" value="1"/>
</dbReference>
<organism evidence="13 14">
    <name type="scientific">Streptomyces monticola</name>
    <dbReference type="NCBI Taxonomy" id="2666263"/>
    <lineage>
        <taxon>Bacteria</taxon>
        <taxon>Bacillati</taxon>
        <taxon>Actinomycetota</taxon>
        <taxon>Actinomycetes</taxon>
        <taxon>Kitasatosporales</taxon>
        <taxon>Streptomycetaceae</taxon>
        <taxon>Streptomyces</taxon>
    </lineage>
</organism>
<feature type="active site" description="Proton acceptor; for dehydratase activity" evidence="8">
    <location>
        <position position="1828"/>
    </location>
</feature>
<dbReference type="Gene3D" id="3.40.366.10">
    <property type="entry name" value="Malonyl-Coenzyme A Acyl Carrier Protein, domain 2"/>
    <property type="match status" value="1"/>
</dbReference>
<dbReference type="InterPro" id="IPR018201">
    <property type="entry name" value="Ketoacyl_synth_AS"/>
</dbReference>
<keyword evidence="3" id="KW-0597">Phosphoprotein</keyword>
<dbReference type="Pfam" id="PF00550">
    <property type="entry name" value="PP-binding"/>
    <property type="match status" value="2"/>
</dbReference>
<dbReference type="InterPro" id="IPR016036">
    <property type="entry name" value="Malonyl_transacylase_ACP-bd"/>
</dbReference>
<evidence type="ECO:0000259" key="11">
    <source>
        <dbReference type="PROSITE" id="PS52004"/>
    </source>
</evidence>
<dbReference type="Pfam" id="PF14765">
    <property type="entry name" value="PS-DH"/>
    <property type="match status" value="2"/>
</dbReference>
<evidence type="ECO:0000256" key="9">
    <source>
        <dbReference type="SAM" id="MobiDB-lite"/>
    </source>
</evidence>
<evidence type="ECO:0000256" key="4">
    <source>
        <dbReference type="ARBA" id="ARBA00022679"/>
    </source>
</evidence>
<accession>A0ABW2JYT0</accession>
<dbReference type="Pfam" id="PF02801">
    <property type="entry name" value="Ketoacyl-synt_C"/>
    <property type="match status" value="1"/>
</dbReference>
<feature type="active site" description="Proton donor; for dehydratase activity" evidence="8">
    <location>
        <position position="266"/>
    </location>
</feature>
<dbReference type="Gene3D" id="1.10.1200.10">
    <property type="entry name" value="ACP-like"/>
    <property type="match status" value="2"/>
</dbReference>
<dbReference type="Pfam" id="PF16197">
    <property type="entry name" value="KAsynt_C_assoc"/>
    <property type="match status" value="1"/>
</dbReference>
<dbReference type="InterPro" id="IPR036291">
    <property type="entry name" value="NAD(P)-bd_dom_sf"/>
</dbReference>
<dbReference type="InterPro" id="IPR049551">
    <property type="entry name" value="PKS_DH_C"/>
</dbReference>
<keyword evidence="4" id="KW-0808">Transferase</keyword>
<dbReference type="InterPro" id="IPR032821">
    <property type="entry name" value="PKS_assoc"/>
</dbReference>
<feature type="region of interest" description="N-terminal hotdog fold" evidence="8">
    <location>
        <begin position="65"/>
        <end position="191"/>
    </location>
</feature>
<dbReference type="SUPFAM" id="SSF47336">
    <property type="entry name" value="ACP-like"/>
    <property type="match status" value="2"/>
</dbReference>
<dbReference type="PROSITE" id="PS00012">
    <property type="entry name" value="PHOSPHOPANTETHEINE"/>
    <property type="match status" value="2"/>
</dbReference>
<reference evidence="14" key="1">
    <citation type="journal article" date="2019" name="Int. J. Syst. Evol. Microbiol.">
        <title>The Global Catalogue of Microorganisms (GCM) 10K type strain sequencing project: providing services to taxonomists for standard genome sequencing and annotation.</title>
        <authorList>
            <consortium name="The Broad Institute Genomics Platform"/>
            <consortium name="The Broad Institute Genome Sequencing Center for Infectious Disease"/>
            <person name="Wu L."/>
            <person name="Ma J."/>
        </authorList>
    </citation>
    <scope>NUCLEOTIDE SEQUENCE [LARGE SCALE GENOMIC DNA]</scope>
    <source>
        <strain evidence="14">SYNS20</strain>
    </source>
</reference>
<keyword evidence="6" id="KW-0511">Multifunctional enzyme</keyword>
<dbReference type="Pfam" id="PF00109">
    <property type="entry name" value="ketoacyl-synt"/>
    <property type="match status" value="1"/>
</dbReference>
<dbReference type="SMART" id="SM00827">
    <property type="entry name" value="PKS_AT"/>
    <property type="match status" value="1"/>
</dbReference>
<dbReference type="RefSeq" id="WP_381841547.1">
    <property type="nucleotide sequence ID" value="NZ_JBHTCF010000038.1"/>
</dbReference>
<gene>
    <name evidence="13" type="ORF">ACFQVC_41325</name>
</gene>
<dbReference type="InterPro" id="IPR036736">
    <property type="entry name" value="ACP-like_sf"/>
</dbReference>
<dbReference type="InterPro" id="IPR050091">
    <property type="entry name" value="PKS_NRPS_Biosynth_Enz"/>
</dbReference>
<dbReference type="InterPro" id="IPR057326">
    <property type="entry name" value="KR_dom"/>
</dbReference>
<dbReference type="EMBL" id="JBHTCF010000038">
    <property type="protein sequence ID" value="MFC7310642.1"/>
    <property type="molecule type" value="Genomic_DNA"/>
</dbReference>
<feature type="region of interest" description="C-terminal hotdog fold" evidence="8">
    <location>
        <begin position="1932"/>
        <end position="2074"/>
    </location>
</feature>
<dbReference type="Pfam" id="PF00698">
    <property type="entry name" value="Acyl_transf_1"/>
    <property type="match status" value="1"/>
</dbReference>
<name>A0ABW2JYT0_9ACTN</name>
<dbReference type="CDD" id="cd00833">
    <property type="entry name" value="PKS"/>
    <property type="match status" value="1"/>
</dbReference>
<keyword evidence="5" id="KW-0045">Antibiotic biosynthesis</keyword>
<evidence type="ECO:0000313" key="14">
    <source>
        <dbReference type="Proteomes" id="UP001596523"/>
    </source>
</evidence>
<evidence type="ECO:0000256" key="1">
    <source>
        <dbReference type="ARBA" id="ARBA00004792"/>
    </source>
</evidence>
<dbReference type="SMART" id="SM00822">
    <property type="entry name" value="PKS_KR"/>
    <property type="match status" value="2"/>
</dbReference>
<evidence type="ECO:0000256" key="2">
    <source>
        <dbReference type="ARBA" id="ARBA00022450"/>
    </source>
</evidence>